<reference evidence="1 2" key="1">
    <citation type="submission" date="2017-09" db="EMBL/GenBank/DDBJ databases">
        <title>Biodiversity and function of Thalassospira species in the particle-attached aromatic-hydrocarbon-degrading consortia from the surface seawater of the China South Sea.</title>
        <authorList>
            <person name="Dong C."/>
            <person name="Lai Q."/>
            <person name="Shao Z."/>
        </authorList>
    </citation>
    <scope>NUCLEOTIDE SEQUENCE [LARGE SCALE GENOMIC DNA]</scope>
    <source>
        <strain evidence="1 2">139Z-12</strain>
    </source>
</reference>
<keyword evidence="2" id="KW-1185">Reference proteome</keyword>
<evidence type="ECO:0000313" key="2">
    <source>
        <dbReference type="Proteomes" id="UP000233332"/>
    </source>
</evidence>
<sequence>MDLYRFRFRCCVWLCRPNGIHDVMSNIVTIEPDKLTPLQARIMAVPDAHDMAILGGRGYGKTRVAILIALRFCEQYGNHAKVLIVRRSFPGLGEIEQECLTIFTQIYGTSFNYNSQKHRFKMPNGGTISLDQLDHESDFAKFQGRSFGLIVADEAGQYPSPNLLDRLRSSLRAPLGIPTRYIITANPGGPGHGWIKKRHVLRPEWEPYTDDNTGISFVTVNGTYESNIFIDREKYARNLRASNAADPALVQAWLSGDWTAISGAFFECLTDKSMFDPWQSLPGGVGIERHTDFMHHGEVKARHEWKFYLAGDYGYAAPSVFLAMAESPGLEHEGRFYPRGSKIVFDEVALAGIDDPSLGLHMIVPEQAAAIKSMTERWGIRAEGVIDDGCFANMGSQEGTTADQFRKAGVHFRRAHKGSRMSGWNMLRTLMTQAGQPDVPGLYIGKNCQYLWETLPSLPRDPRKPEDLDTRANDHGADSLRYGCLRRAPILTTGLGYATCR</sequence>
<proteinExistence type="predicted"/>
<dbReference type="Pfam" id="PF03237">
    <property type="entry name" value="Terminase_6N"/>
    <property type="match status" value="1"/>
</dbReference>
<gene>
    <name evidence="1" type="ORF">COO92_01485</name>
</gene>
<evidence type="ECO:0000313" key="1">
    <source>
        <dbReference type="EMBL" id="PKR60073.1"/>
    </source>
</evidence>
<accession>A0A2N3LB38</accession>
<name>A0A2N3LB38_9PROT</name>
<organism evidence="1 2">
    <name type="scientific">Thalassospira lohafexi</name>
    <dbReference type="NCBI Taxonomy" id="744227"/>
    <lineage>
        <taxon>Bacteria</taxon>
        <taxon>Pseudomonadati</taxon>
        <taxon>Pseudomonadota</taxon>
        <taxon>Alphaproteobacteria</taxon>
        <taxon>Rhodospirillales</taxon>
        <taxon>Thalassospiraceae</taxon>
        <taxon>Thalassospira</taxon>
    </lineage>
</organism>
<dbReference type="InterPro" id="IPR027417">
    <property type="entry name" value="P-loop_NTPase"/>
</dbReference>
<dbReference type="Gene3D" id="3.30.420.280">
    <property type="match status" value="1"/>
</dbReference>
<comment type="caution">
    <text evidence="1">The sequence shown here is derived from an EMBL/GenBank/DDBJ whole genome shotgun (WGS) entry which is preliminary data.</text>
</comment>
<dbReference type="AlphaFoldDB" id="A0A2N3LB38"/>
<dbReference type="EMBL" id="NXGX01000001">
    <property type="protein sequence ID" value="PKR60073.1"/>
    <property type="molecule type" value="Genomic_DNA"/>
</dbReference>
<dbReference type="Proteomes" id="UP000233332">
    <property type="component" value="Unassembled WGS sequence"/>
</dbReference>
<dbReference type="SUPFAM" id="SSF52540">
    <property type="entry name" value="P-loop containing nucleoside triphosphate hydrolases"/>
    <property type="match status" value="1"/>
</dbReference>
<protein>
    <submittedName>
        <fullName evidence="1">Uncharacterized protein</fullName>
    </submittedName>
</protein>
<dbReference type="Gene3D" id="3.40.50.300">
    <property type="entry name" value="P-loop containing nucleotide triphosphate hydrolases"/>
    <property type="match status" value="1"/>
</dbReference>